<dbReference type="InterPro" id="IPR014729">
    <property type="entry name" value="Rossmann-like_a/b/a_fold"/>
</dbReference>
<gene>
    <name evidence="15 17" type="primary">metG</name>
    <name evidence="17" type="ORF">EYH37_04555</name>
</gene>
<dbReference type="Pfam" id="PF09334">
    <property type="entry name" value="tRNA-synt_1g"/>
    <property type="match status" value="1"/>
</dbReference>
<protein>
    <recommendedName>
        <fullName evidence="15">Methionine--tRNA ligase</fullName>
        <ecNumber evidence="15">6.1.1.10</ecNumber>
    </recommendedName>
    <alternativeName>
        <fullName evidence="15">Methionyl-tRNA synthetase</fullName>
        <shortName evidence="15">MetRS</shortName>
    </alternativeName>
</protein>
<evidence type="ECO:0000313" key="18">
    <source>
        <dbReference type="Proteomes" id="UP000606463"/>
    </source>
</evidence>
<feature type="short sequence motif" description="'HIGH' region" evidence="15">
    <location>
        <begin position="12"/>
        <end position="22"/>
    </location>
</feature>
<dbReference type="GO" id="GO:0004825">
    <property type="term" value="F:methionine-tRNA ligase activity"/>
    <property type="evidence" value="ECO:0007669"/>
    <property type="project" value="UniProtKB-UniRule"/>
</dbReference>
<evidence type="ECO:0000313" key="17">
    <source>
        <dbReference type="EMBL" id="HIP98614.1"/>
    </source>
</evidence>
<evidence type="ECO:0000256" key="9">
    <source>
        <dbReference type="ARBA" id="ARBA00022833"/>
    </source>
</evidence>
<comment type="catalytic activity">
    <reaction evidence="14 15">
        <text>tRNA(Met) + L-methionine + ATP = L-methionyl-tRNA(Met) + AMP + diphosphate</text>
        <dbReference type="Rhea" id="RHEA:13481"/>
        <dbReference type="Rhea" id="RHEA-COMP:9667"/>
        <dbReference type="Rhea" id="RHEA-COMP:9698"/>
        <dbReference type="ChEBI" id="CHEBI:30616"/>
        <dbReference type="ChEBI" id="CHEBI:33019"/>
        <dbReference type="ChEBI" id="CHEBI:57844"/>
        <dbReference type="ChEBI" id="CHEBI:78442"/>
        <dbReference type="ChEBI" id="CHEBI:78530"/>
        <dbReference type="ChEBI" id="CHEBI:456215"/>
        <dbReference type="EC" id="6.1.1.10"/>
    </reaction>
</comment>
<keyword evidence="8 15" id="KW-0547">Nucleotide-binding</keyword>
<dbReference type="SUPFAM" id="SSF47323">
    <property type="entry name" value="Anticodon-binding domain of a subclass of class I aminoacyl-tRNA synthetases"/>
    <property type="match status" value="1"/>
</dbReference>
<dbReference type="NCBIfam" id="NF008900">
    <property type="entry name" value="PRK12267.1"/>
    <property type="match status" value="1"/>
</dbReference>
<dbReference type="FunFam" id="2.40.50.140:FF:000042">
    <property type="entry name" value="Methionine--tRNA ligase"/>
    <property type="match status" value="1"/>
</dbReference>
<dbReference type="InterPro" id="IPR032678">
    <property type="entry name" value="tRNA-synt_1_cat_dom"/>
</dbReference>
<dbReference type="InterPro" id="IPR009080">
    <property type="entry name" value="tRNAsynth_Ia_anticodon-bd"/>
</dbReference>
<dbReference type="InterPro" id="IPR033911">
    <property type="entry name" value="MetRS_core"/>
</dbReference>
<feature type="binding site" evidence="15">
    <location>
        <position position="148"/>
    </location>
    <ligand>
        <name>Zn(2+)</name>
        <dbReference type="ChEBI" id="CHEBI:29105"/>
    </ligand>
</feature>
<keyword evidence="9 15" id="KW-0862">Zinc</keyword>
<feature type="binding site" evidence="15">
    <location>
        <position position="145"/>
    </location>
    <ligand>
        <name>Zn(2+)</name>
        <dbReference type="ChEBI" id="CHEBI:29105"/>
    </ligand>
</feature>
<keyword evidence="12 15" id="KW-0648">Protein biosynthesis</keyword>
<dbReference type="FunFam" id="2.170.220.10:FF:000001">
    <property type="entry name" value="methionine--tRNA ligase, mitochondrial"/>
    <property type="match status" value="1"/>
</dbReference>
<dbReference type="GO" id="GO:0046872">
    <property type="term" value="F:metal ion binding"/>
    <property type="evidence" value="ECO:0007669"/>
    <property type="project" value="UniProtKB-KW"/>
</dbReference>
<evidence type="ECO:0000259" key="16">
    <source>
        <dbReference type="PROSITE" id="PS50886"/>
    </source>
</evidence>
<feature type="domain" description="TRNA-binding" evidence="16">
    <location>
        <begin position="537"/>
        <end position="638"/>
    </location>
</feature>
<dbReference type="HAMAP" id="MF_01228">
    <property type="entry name" value="Met_tRNA_synth_type2"/>
    <property type="match status" value="1"/>
</dbReference>
<evidence type="ECO:0000256" key="7">
    <source>
        <dbReference type="ARBA" id="ARBA00022723"/>
    </source>
</evidence>
<dbReference type="InterPro" id="IPR041872">
    <property type="entry name" value="Anticodon_Met"/>
</dbReference>
<accession>A0A9D0YRH8</accession>
<dbReference type="AlphaFoldDB" id="A0A9D0YRH8"/>
<dbReference type="InterPro" id="IPR014758">
    <property type="entry name" value="Met-tRNA_synth"/>
</dbReference>
<dbReference type="SUPFAM" id="SSF50249">
    <property type="entry name" value="Nucleic acid-binding proteins"/>
    <property type="match status" value="1"/>
</dbReference>
<keyword evidence="5 15" id="KW-0820">tRNA-binding</keyword>
<keyword evidence="10 15" id="KW-0067">ATP-binding</keyword>
<evidence type="ECO:0000256" key="3">
    <source>
        <dbReference type="ARBA" id="ARBA00011738"/>
    </source>
</evidence>
<dbReference type="Pfam" id="PF01588">
    <property type="entry name" value="tRNA_bind"/>
    <property type="match status" value="1"/>
</dbReference>
<sequence>MAEKFFLTTPIYYVNGQPHLGHAYTTVAADIIARLNRLMGKKVFFLTGTDEHGLKIQQTAEKLGISPKELADKNANRFKELWKILNISYDRFIRTTETAHVEAVKYILQKCYEKGDIYKGHYEGWYCVGCEEFKTEKELLEGNVCPIHKKPCEYIKEETYYFRLSRYTDKLLEFYEKNPQFVKPEYRFNEVKEFVKQGLKDISITRPRNRVKWGIVAPFDENQTVYVWFDALTNYLSGVGYPSPEYREWWPADLHLVGKDILRFHAVYWPAFLMSAGEEPPQQIFAHGWWLVEGHKISKSLGNVIDPFVAVKKIGVDPFRYILFRETPFGEDGNLTRERVLNRVNGELVNEIGNLYSRVVSMAYRYTEGRVEKTDALPFAGEYTQLTGEVLGNYLKLVEEFKFHKALEETLRFAEFLNRYIDLTKPWELNKEGKKEILKGVLYLLTDGLRILTHLLFPFIPTSMERALKVVGLEGLQNFTGLKPLSLKTPHRVGKKENLFRRITEKDLTFIVKVEGKPGEEKMEQKPEGTEFIEFAEFQKVVLKVGEILQVEEIPKSKKLYKLTVDLGEEKPRTIVAGIKPYYTPEELRGKKVIVVANLKPKKLMGIESQGMVLAANDGENFSLLTVEKSVKNGTRVS</sequence>
<dbReference type="NCBIfam" id="TIGR00399">
    <property type="entry name" value="metG_C_term"/>
    <property type="match status" value="1"/>
</dbReference>
<comment type="caution">
    <text evidence="17">The sequence shown here is derived from an EMBL/GenBank/DDBJ whole genome shotgun (WGS) entry which is preliminary data.</text>
</comment>
<keyword evidence="4 15" id="KW-0963">Cytoplasm</keyword>
<dbReference type="Proteomes" id="UP000606463">
    <property type="component" value="Unassembled WGS sequence"/>
</dbReference>
<evidence type="ECO:0000256" key="8">
    <source>
        <dbReference type="ARBA" id="ARBA00022741"/>
    </source>
</evidence>
<name>A0A9D0YRH8_AQUAO</name>
<dbReference type="PRINTS" id="PR01041">
    <property type="entry name" value="TRNASYNTHMET"/>
</dbReference>
<keyword evidence="11 15" id="KW-0694">RNA-binding</keyword>
<dbReference type="CDD" id="cd00814">
    <property type="entry name" value="MetRS_core"/>
    <property type="match status" value="1"/>
</dbReference>
<dbReference type="Pfam" id="PF01406">
    <property type="entry name" value="tRNA-synt_1e"/>
    <property type="match status" value="1"/>
</dbReference>
<evidence type="ECO:0000256" key="13">
    <source>
        <dbReference type="ARBA" id="ARBA00023146"/>
    </source>
</evidence>
<dbReference type="GO" id="GO:0006431">
    <property type="term" value="P:methionyl-tRNA aminoacylation"/>
    <property type="evidence" value="ECO:0007669"/>
    <property type="project" value="UniProtKB-UniRule"/>
</dbReference>
<dbReference type="EMBL" id="DQVE01000047">
    <property type="protein sequence ID" value="HIP98614.1"/>
    <property type="molecule type" value="Genomic_DNA"/>
</dbReference>
<evidence type="ECO:0000256" key="10">
    <source>
        <dbReference type="ARBA" id="ARBA00022840"/>
    </source>
</evidence>
<feature type="binding site" evidence="15">
    <location>
        <position position="130"/>
    </location>
    <ligand>
        <name>Zn(2+)</name>
        <dbReference type="ChEBI" id="CHEBI:29105"/>
    </ligand>
</feature>
<dbReference type="InterPro" id="IPR002547">
    <property type="entry name" value="tRNA-bd_dom"/>
</dbReference>
<comment type="cofactor">
    <cofactor evidence="15">
        <name>Zn(2+)</name>
        <dbReference type="ChEBI" id="CHEBI:29105"/>
    </cofactor>
    <text evidence="15">Binds 1 zinc ion per subunit.</text>
</comment>
<evidence type="ECO:0000256" key="5">
    <source>
        <dbReference type="ARBA" id="ARBA00022555"/>
    </source>
</evidence>
<keyword evidence="13 15" id="KW-0030">Aminoacyl-tRNA synthetase</keyword>
<dbReference type="PANTHER" id="PTHR43326:SF1">
    <property type="entry name" value="METHIONINE--TRNA LIGASE, MITOCHONDRIAL"/>
    <property type="match status" value="1"/>
</dbReference>
<dbReference type="CDD" id="cd02800">
    <property type="entry name" value="tRNA_bind_EcMetRS_like"/>
    <property type="match status" value="1"/>
</dbReference>
<dbReference type="Pfam" id="PF08264">
    <property type="entry name" value="Anticodon_1"/>
    <property type="match status" value="1"/>
</dbReference>
<dbReference type="PROSITE" id="PS50886">
    <property type="entry name" value="TRBD"/>
    <property type="match status" value="1"/>
</dbReference>
<dbReference type="Gene3D" id="2.40.50.140">
    <property type="entry name" value="Nucleic acid-binding proteins"/>
    <property type="match status" value="1"/>
</dbReference>
<proteinExistence type="inferred from homology"/>
<dbReference type="EC" id="6.1.1.10" evidence="15"/>
<dbReference type="InterPro" id="IPR012340">
    <property type="entry name" value="NA-bd_OB-fold"/>
</dbReference>
<feature type="binding site" evidence="15">
    <location>
        <position position="127"/>
    </location>
    <ligand>
        <name>Zn(2+)</name>
        <dbReference type="ChEBI" id="CHEBI:29105"/>
    </ligand>
</feature>
<keyword evidence="6 15" id="KW-0436">Ligase</keyword>
<keyword evidence="7 15" id="KW-0479">Metal-binding</keyword>
<dbReference type="InterPro" id="IPR004495">
    <property type="entry name" value="Met-tRNA-synth_bsu_C"/>
</dbReference>
<dbReference type="InterPro" id="IPR015413">
    <property type="entry name" value="Methionyl/Leucyl_tRNA_Synth"/>
</dbReference>
<dbReference type="Gene3D" id="2.170.220.10">
    <property type="match status" value="1"/>
</dbReference>
<dbReference type="InterPro" id="IPR023457">
    <property type="entry name" value="Met-tRNA_synth_2"/>
</dbReference>
<comment type="subcellular location">
    <subcellularLocation>
        <location evidence="2 15">Cytoplasm</location>
    </subcellularLocation>
</comment>
<dbReference type="GO" id="GO:0005737">
    <property type="term" value="C:cytoplasm"/>
    <property type="evidence" value="ECO:0007669"/>
    <property type="project" value="UniProtKB-SubCell"/>
</dbReference>
<dbReference type="CDD" id="cd07957">
    <property type="entry name" value="Anticodon_Ia_Met"/>
    <property type="match status" value="1"/>
</dbReference>
<evidence type="ECO:0000256" key="1">
    <source>
        <dbReference type="ARBA" id="ARBA00003314"/>
    </source>
</evidence>
<evidence type="ECO:0000256" key="6">
    <source>
        <dbReference type="ARBA" id="ARBA00022598"/>
    </source>
</evidence>
<evidence type="ECO:0000256" key="11">
    <source>
        <dbReference type="ARBA" id="ARBA00022884"/>
    </source>
</evidence>
<dbReference type="NCBIfam" id="TIGR00398">
    <property type="entry name" value="metG"/>
    <property type="match status" value="1"/>
</dbReference>
<dbReference type="PANTHER" id="PTHR43326">
    <property type="entry name" value="METHIONYL-TRNA SYNTHETASE"/>
    <property type="match status" value="1"/>
</dbReference>
<comment type="function">
    <text evidence="1 15">Is required not only for elongation of protein synthesis but also for the initiation of all mRNA translation through initiator tRNA(fMet) aminoacylation.</text>
</comment>
<evidence type="ECO:0000256" key="2">
    <source>
        <dbReference type="ARBA" id="ARBA00004496"/>
    </source>
</evidence>
<dbReference type="GO" id="GO:0005524">
    <property type="term" value="F:ATP binding"/>
    <property type="evidence" value="ECO:0007669"/>
    <property type="project" value="UniProtKB-UniRule"/>
</dbReference>
<evidence type="ECO:0000256" key="15">
    <source>
        <dbReference type="HAMAP-Rule" id="MF_01228"/>
    </source>
</evidence>
<evidence type="ECO:0000256" key="14">
    <source>
        <dbReference type="ARBA" id="ARBA00047364"/>
    </source>
</evidence>
<evidence type="ECO:0000256" key="12">
    <source>
        <dbReference type="ARBA" id="ARBA00022917"/>
    </source>
</evidence>
<dbReference type="InterPro" id="IPR013155">
    <property type="entry name" value="M/V/L/I-tRNA-synth_anticd-bd"/>
</dbReference>
<evidence type="ECO:0000256" key="4">
    <source>
        <dbReference type="ARBA" id="ARBA00022490"/>
    </source>
</evidence>
<dbReference type="GO" id="GO:0000049">
    <property type="term" value="F:tRNA binding"/>
    <property type="evidence" value="ECO:0007669"/>
    <property type="project" value="UniProtKB-UniRule"/>
</dbReference>
<dbReference type="Gene3D" id="3.40.50.620">
    <property type="entry name" value="HUPs"/>
    <property type="match status" value="1"/>
</dbReference>
<organism evidence="17 18">
    <name type="scientific">Aquifex aeolicus</name>
    <dbReference type="NCBI Taxonomy" id="63363"/>
    <lineage>
        <taxon>Bacteria</taxon>
        <taxon>Pseudomonadati</taxon>
        <taxon>Aquificota</taxon>
        <taxon>Aquificia</taxon>
        <taxon>Aquificales</taxon>
        <taxon>Aquificaceae</taxon>
        <taxon>Aquifex</taxon>
    </lineage>
</organism>
<comment type="subunit">
    <text evidence="3 15">Homodimer.</text>
</comment>
<dbReference type="Gene3D" id="1.10.730.10">
    <property type="entry name" value="Isoleucyl-tRNA Synthetase, Domain 1"/>
    <property type="match status" value="1"/>
</dbReference>
<reference evidence="17" key="1">
    <citation type="journal article" date="2020" name="ISME J.">
        <title>Gammaproteobacteria mediating utilization of methyl-, sulfur- and petroleum organic compounds in deep ocean hydrothermal plumes.</title>
        <authorList>
            <person name="Zhou Z."/>
            <person name="Liu Y."/>
            <person name="Pan J."/>
            <person name="Cron B.R."/>
            <person name="Toner B.M."/>
            <person name="Anantharaman K."/>
            <person name="Breier J.A."/>
            <person name="Dick G.J."/>
            <person name="Li M."/>
        </authorList>
    </citation>
    <scope>NUCLEOTIDE SEQUENCE</scope>
    <source>
        <strain evidence="17">SZUA-1501</strain>
    </source>
</reference>
<comment type="caution">
    <text evidence="15">Lacks conserved residue(s) required for the propagation of feature annotation.</text>
</comment>
<feature type="short sequence motif" description="'KMSKS' region" evidence="15">
    <location>
        <begin position="296"/>
        <end position="300"/>
    </location>
</feature>
<dbReference type="SUPFAM" id="SSF52374">
    <property type="entry name" value="Nucleotidylyl transferase"/>
    <property type="match status" value="1"/>
</dbReference>
<comment type="similarity">
    <text evidence="15">Belongs to the class-I aminoacyl-tRNA synthetase family. MetG type 2A subfamily.</text>
</comment>